<gene>
    <name evidence="2" type="ORF">SAMN04488026_107611</name>
</gene>
<keyword evidence="1" id="KW-1133">Transmembrane helix</keyword>
<feature type="transmembrane region" description="Helical" evidence="1">
    <location>
        <begin position="111"/>
        <end position="134"/>
    </location>
</feature>
<dbReference type="Proteomes" id="UP000199382">
    <property type="component" value="Unassembled WGS sequence"/>
</dbReference>
<dbReference type="OrthoDB" id="7743649at2"/>
<evidence type="ECO:0000313" key="3">
    <source>
        <dbReference type="Proteomes" id="UP000199382"/>
    </source>
</evidence>
<protein>
    <recommendedName>
        <fullName evidence="4">Heat induced stress protein YflT</fullName>
    </recommendedName>
</protein>
<organism evidence="2 3">
    <name type="scientific">Aliiruegeria lutimaris</name>
    <dbReference type="NCBI Taxonomy" id="571298"/>
    <lineage>
        <taxon>Bacteria</taxon>
        <taxon>Pseudomonadati</taxon>
        <taxon>Pseudomonadota</taxon>
        <taxon>Alphaproteobacteria</taxon>
        <taxon>Rhodobacterales</taxon>
        <taxon>Roseobacteraceae</taxon>
        <taxon>Aliiruegeria</taxon>
    </lineage>
</organism>
<keyword evidence="1" id="KW-0472">Membrane</keyword>
<reference evidence="2 3" key="1">
    <citation type="submission" date="2016-10" db="EMBL/GenBank/DDBJ databases">
        <authorList>
            <person name="de Groot N.N."/>
        </authorList>
    </citation>
    <scope>NUCLEOTIDE SEQUENCE [LARGE SCALE GENOMIC DNA]</scope>
    <source>
        <strain evidence="2 3">DSM 25294</strain>
    </source>
</reference>
<feature type="transmembrane region" description="Helical" evidence="1">
    <location>
        <begin position="83"/>
        <end position="105"/>
    </location>
</feature>
<accession>A0A1G9IST6</accession>
<dbReference type="EMBL" id="FNEK01000076">
    <property type="protein sequence ID" value="SDL28135.1"/>
    <property type="molecule type" value="Genomic_DNA"/>
</dbReference>
<keyword evidence="1" id="KW-0812">Transmembrane</keyword>
<keyword evidence="3" id="KW-1185">Reference proteome</keyword>
<proteinExistence type="predicted"/>
<dbReference type="RefSeq" id="WP_093163118.1">
    <property type="nucleotide sequence ID" value="NZ_FNEK01000076.1"/>
</dbReference>
<dbReference type="AlphaFoldDB" id="A0A1G9IST6"/>
<evidence type="ECO:0000313" key="2">
    <source>
        <dbReference type="EMBL" id="SDL28135.1"/>
    </source>
</evidence>
<name>A0A1G9IST6_9RHOB</name>
<dbReference type="STRING" id="571298.SAMN04488026_107611"/>
<evidence type="ECO:0000256" key="1">
    <source>
        <dbReference type="SAM" id="Phobius"/>
    </source>
</evidence>
<evidence type="ECO:0008006" key="4">
    <source>
        <dbReference type="Google" id="ProtNLM"/>
    </source>
</evidence>
<sequence length="207" mass="22066">MSDSTVTNYYSVREVVAVFHDAEKLEAAAEDLVQAGFPQSRLNVIGDQDSIAKRLGHHFEPVEVMEDDPRVPQRAFAFKSDRFTAETAVFGLPLYIGAMGGALMVVASGGALATVLLAAAAGGAVGGGLGSVLARAIGKTHADQLEAHLRGGGILFWVAVGDDEEERLAIEILKRAGGDDVHAHEIERNFGEEESVFKHRNPDPFLS</sequence>